<dbReference type="AlphaFoldDB" id="A0AA37HG60"/>
<gene>
    <name evidence="1" type="ORF">MPEAHAMD_5394</name>
</gene>
<dbReference type="EMBL" id="BPQJ01000035">
    <property type="protein sequence ID" value="GJD65207.1"/>
    <property type="molecule type" value="Genomic_DNA"/>
</dbReference>
<sequence length="61" mass="6672">MPNVPPPPTGSLDARIEDGRLTVTIHAPAGAVGLRLSPEDTRAFYRLMRQHFELQGCSGRN</sequence>
<organism evidence="1 2">
    <name type="scientific">Methylobacterium frigidaeris</name>
    <dbReference type="NCBI Taxonomy" id="2038277"/>
    <lineage>
        <taxon>Bacteria</taxon>
        <taxon>Pseudomonadati</taxon>
        <taxon>Pseudomonadota</taxon>
        <taxon>Alphaproteobacteria</taxon>
        <taxon>Hyphomicrobiales</taxon>
        <taxon>Methylobacteriaceae</taxon>
        <taxon>Methylobacterium</taxon>
    </lineage>
</organism>
<evidence type="ECO:0000313" key="2">
    <source>
        <dbReference type="Proteomes" id="UP001055286"/>
    </source>
</evidence>
<dbReference type="RefSeq" id="WP_238192833.1">
    <property type="nucleotide sequence ID" value="NZ_BPQJ01000035.1"/>
</dbReference>
<reference evidence="1" key="2">
    <citation type="submission" date="2021-08" db="EMBL/GenBank/DDBJ databases">
        <authorList>
            <person name="Tani A."/>
            <person name="Ola A."/>
            <person name="Ogura Y."/>
            <person name="Katsura K."/>
            <person name="Hayashi T."/>
        </authorList>
    </citation>
    <scope>NUCLEOTIDE SEQUENCE</scope>
    <source>
        <strain evidence="1">JCM 32048</strain>
    </source>
</reference>
<protein>
    <submittedName>
        <fullName evidence="1">Uncharacterized protein</fullName>
    </submittedName>
</protein>
<keyword evidence="2" id="KW-1185">Reference proteome</keyword>
<accession>A0AA37HG60</accession>
<evidence type="ECO:0000313" key="1">
    <source>
        <dbReference type="EMBL" id="GJD65207.1"/>
    </source>
</evidence>
<comment type="caution">
    <text evidence="1">The sequence shown here is derived from an EMBL/GenBank/DDBJ whole genome shotgun (WGS) entry which is preliminary data.</text>
</comment>
<dbReference type="Proteomes" id="UP001055286">
    <property type="component" value="Unassembled WGS sequence"/>
</dbReference>
<name>A0AA37HG60_9HYPH</name>
<reference evidence="1" key="1">
    <citation type="journal article" date="2016" name="Front. Microbiol.">
        <title>Genome Sequence of the Piezophilic, Mesophilic Sulfate-Reducing Bacterium Desulfovibrio indicus J2T.</title>
        <authorList>
            <person name="Cao J."/>
            <person name="Maignien L."/>
            <person name="Shao Z."/>
            <person name="Alain K."/>
            <person name="Jebbar M."/>
        </authorList>
    </citation>
    <scope>NUCLEOTIDE SEQUENCE</scope>
    <source>
        <strain evidence="1">JCM 32048</strain>
    </source>
</reference>
<proteinExistence type="predicted"/>